<accession>A0A1B6J127</accession>
<dbReference type="GO" id="GO:0005829">
    <property type="term" value="C:cytosol"/>
    <property type="evidence" value="ECO:0007669"/>
    <property type="project" value="TreeGrafter"/>
</dbReference>
<sequence>MLEEKGMIDKPNPTLKLAGFSYEDYIRSCKDEKELEKMIFIPRANKEWTFLNIEDKPDNTFLGFSSNTQPSPTESINSLNSMNSGDWVNKQDDGVLWNNAICINELKLNEGNNNNDGPIPTGHSFRDMEMTIKKVAEKNKTCTAQYEKCDNTLQGKLHADSELMKMQLEKKVQEQEKVEKQKRERESMRDKEEKKRQMWQMEINRLNAVIKHAEHLSDSERQLLAEREKEIGNQCYRQKEYDDAIEYYTASIRIFPTPKAFNNRAACYLKQCKYAAALDDANKTLELDPYNIKALFRRGVA</sequence>
<dbReference type="InterPro" id="IPR011990">
    <property type="entry name" value="TPR-like_helical_dom_sf"/>
</dbReference>
<name>A0A1B6J127_9HEMI</name>
<keyword evidence="4 5" id="KW-0802">TPR repeat</keyword>
<dbReference type="InterPro" id="IPR051982">
    <property type="entry name" value="CiliaryAsmbly_MitoImport"/>
</dbReference>
<evidence type="ECO:0000256" key="5">
    <source>
        <dbReference type="PROSITE-ProRule" id="PRU00339"/>
    </source>
</evidence>
<dbReference type="AlphaFoldDB" id="A0A1B6J127"/>
<organism evidence="7">
    <name type="scientific">Homalodisca liturata</name>
    <dbReference type="NCBI Taxonomy" id="320908"/>
    <lineage>
        <taxon>Eukaryota</taxon>
        <taxon>Metazoa</taxon>
        <taxon>Ecdysozoa</taxon>
        <taxon>Arthropoda</taxon>
        <taxon>Hexapoda</taxon>
        <taxon>Insecta</taxon>
        <taxon>Pterygota</taxon>
        <taxon>Neoptera</taxon>
        <taxon>Paraneoptera</taxon>
        <taxon>Hemiptera</taxon>
        <taxon>Auchenorrhyncha</taxon>
        <taxon>Membracoidea</taxon>
        <taxon>Cicadellidae</taxon>
        <taxon>Cicadellinae</taxon>
        <taxon>Proconiini</taxon>
        <taxon>Homalodisca</taxon>
    </lineage>
</organism>
<dbReference type="SMART" id="SM00028">
    <property type="entry name" value="TPR"/>
    <property type="match status" value="2"/>
</dbReference>
<dbReference type="SUPFAM" id="SSF48452">
    <property type="entry name" value="TPR-like"/>
    <property type="match status" value="1"/>
</dbReference>
<dbReference type="Pfam" id="PF00515">
    <property type="entry name" value="TPR_1"/>
    <property type="match status" value="1"/>
</dbReference>
<dbReference type="EMBL" id="GECU01014827">
    <property type="protein sequence ID" value="JAS92879.1"/>
    <property type="molecule type" value="Transcribed_RNA"/>
</dbReference>
<evidence type="ECO:0000256" key="6">
    <source>
        <dbReference type="SAM" id="MobiDB-lite"/>
    </source>
</evidence>
<dbReference type="InterPro" id="IPR019734">
    <property type="entry name" value="TPR_rpt"/>
</dbReference>
<protein>
    <submittedName>
        <fullName evidence="7">Uncharacterized protein</fullName>
    </submittedName>
</protein>
<dbReference type="GO" id="GO:0031072">
    <property type="term" value="F:heat shock protein binding"/>
    <property type="evidence" value="ECO:0007669"/>
    <property type="project" value="TreeGrafter"/>
</dbReference>
<proteinExistence type="predicted"/>
<keyword evidence="2" id="KW-0963">Cytoplasm</keyword>
<dbReference type="Gene3D" id="1.25.40.10">
    <property type="entry name" value="Tetratricopeptide repeat domain"/>
    <property type="match status" value="1"/>
</dbReference>
<dbReference type="PROSITE" id="PS50005">
    <property type="entry name" value="TPR"/>
    <property type="match status" value="1"/>
</dbReference>
<comment type="subcellular location">
    <subcellularLocation>
        <location evidence="1">Cytoplasm</location>
    </subcellularLocation>
</comment>
<feature type="non-terminal residue" evidence="7">
    <location>
        <position position="301"/>
    </location>
</feature>
<dbReference type="GO" id="GO:0006626">
    <property type="term" value="P:protein targeting to mitochondrion"/>
    <property type="evidence" value="ECO:0007669"/>
    <property type="project" value="TreeGrafter"/>
</dbReference>
<keyword evidence="3" id="KW-0677">Repeat</keyword>
<dbReference type="GO" id="GO:0005739">
    <property type="term" value="C:mitochondrion"/>
    <property type="evidence" value="ECO:0007669"/>
    <property type="project" value="TreeGrafter"/>
</dbReference>
<evidence type="ECO:0000256" key="1">
    <source>
        <dbReference type="ARBA" id="ARBA00004496"/>
    </source>
</evidence>
<dbReference type="PANTHER" id="PTHR45984">
    <property type="entry name" value="RNA (RNA) POLYMERASE II ASSOCIATED PROTEIN HOMOLOG"/>
    <property type="match status" value="1"/>
</dbReference>
<gene>
    <name evidence="7" type="ORF">g.26439</name>
</gene>
<dbReference type="PANTHER" id="PTHR45984:SF1">
    <property type="entry name" value="SPAG1 AXONEMAL DYNEIN ASSEMBLY FACTOR"/>
    <property type="match status" value="1"/>
</dbReference>
<evidence type="ECO:0000313" key="7">
    <source>
        <dbReference type="EMBL" id="JAS92879.1"/>
    </source>
</evidence>
<evidence type="ECO:0000256" key="3">
    <source>
        <dbReference type="ARBA" id="ARBA00022737"/>
    </source>
</evidence>
<evidence type="ECO:0000256" key="2">
    <source>
        <dbReference type="ARBA" id="ARBA00022490"/>
    </source>
</evidence>
<evidence type="ECO:0000256" key="4">
    <source>
        <dbReference type="ARBA" id="ARBA00022803"/>
    </source>
</evidence>
<feature type="repeat" description="TPR" evidence="5">
    <location>
        <begin position="258"/>
        <end position="291"/>
    </location>
</feature>
<reference evidence="7" key="1">
    <citation type="submission" date="2015-11" db="EMBL/GenBank/DDBJ databases">
        <title>De novo transcriptome assembly of four potential Pierce s Disease insect vectors from Arizona vineyards.</title>
        <authorList>
            <person name="Tassone E.E."/>
        </authorList>
    </citation>
    <scope>NUCLEOTIDE SEQUENCE</scope>
</reference>
<feature type="region of interest" description="Disordered" evidence="6">
    <location>
        <begin position="172"/>
        <end position="196"/>
    </location>
</feature>